<dbReference type="OrthoDB" id="3611744at2"/>
<accession>A0A518HWC2</accession>
<sequence>MGEKRIAIMQPYFFPYVGYFHLLHAADALVLYDNLQYTKKGWINRNRMLLDGSDVMFSIPLRKASDYSTIEQREVSPDFDRRKLLNRVRAAYQKAPNFTAAMGLFMTAIEYPDSNLFRFIKHSIQLLCEHIGIQTSIIDSSSVPIDHSARGQDKVLAICHALGATTYVNAIGGAALYDHAEFNSQGLDLRFIQSENRSYQQFNHPFVAWLSILDVLMFNTTETVREWVENGYTLVANPVPVS</sequence>
<dbReference type="Pfam" id="PF08889">
    <property type="entry name" value="WbqC"/>
    <property type="match status" value="1"/>
</dbReference>
<gene>
    <name evidence="1" type="ORF">Enr13x_49970</name>
</gene>
<evidence type="ECO:0000313" key="1">
    <source>
        <dbReference type="EMBL" id="QDV45123.1"/>
    </source>
</evidence>
<organism evidence="1 2">
    <name type="scientific">Stieleria neptunia</name>
    <dbReference type="NCBI Taxonomy" id="2527979"/>
    <lineage>
        <taxon>Bacteria</taxon>
        <taxon>Pseudomonadati</taxon>
        <taxon>Planctomycetota</taxon>
        <taxon>Planctomycetia</taxon>
        <taxon>Pirellulales</taxon>
        <taxon>Pirellulaceae</taxon>
        <taxon>Stieleria</taxon>
    </lineage>
</organism>
<dbReference type="EMBL" id="CP037423">
    <property type="protein sequence ID" value="QDV45123.1"/>
    <property type="molecule type" value="Genomic_DNA"/>
</dbReference>
<dbReference type="InterPro" id="IPR014985">
    <property type="entry name" value="WbqC"/>
</dbReference>
<keyword evidence="2" id="KW-1185">Reference proteome</keyword>
<dbReference type="AlphaFoldDB" id="A0A518HWC2"/>
<dbReference type="KEGG" id="snep:Enr13x_49970"/>
<proteinExistence type="predicted"/>
<reference evidence="1 2" key="1">
    <citation type="submission" date="2019-03" db="EMBL/GenBank/DDBJ databases">
        <title>Deep-cultivation of Planctomycetes and their phenomic and genomic characterization uncovers novel biology.</title>
        <authorList>
            <person name="Wiegand S."/>
            <person name="Jogler M."/>
            <person name="Boedeker C."/>
            <person name="Pinto D."/>
            <person name="Vollmers J."/>
            <person name="Rivas-Marin E."/>
            <person name="Kohn T."/>
            <person name="Peeters S.H."/>
            <person name="Heuer A."/>
            <person name="Rast P."/>
            <person name="Oberbeckmann S."/>
            <person name="Bunk B."/>
            <person name="Jeske O."/>
            <person name="Meyerdierks A."/>
            <person name="Storesund J.E."/>
            <person name="Kallscheuer N."/>
            <person name="Luecker S."/>
            <person name="Lage O.M."/>
            <person name="Pohl T."/>
            <person name="Merkel B.J."/>
            <person name="Hornburger P."/>
            <person name="Mueller R.-W."/>
            <person name="Bruemmer F."/>
            <person name="Labrenz M."/>
            <person name="Spormann A.M."/>
            <person name="Op den Camp H."/>
            <person name="Overmann J."/>
            <person name="Amann R."/>
            <person name="Jetten M.S.M."/>
            <person name="Mascher T."/>
            <person name="Medema M.H."/>
            <person name="Devos D.P."/>
            <person name="Kaster A.-K."/>
            <person name="Ovreas L."/>
            <person name="Rohde M."/>
            <person name="Galperin M.Y."/>
            <person name="Jogler C."/>
        </authorList>
    </citation>
    <scope>NUCLEOTIDE SEQUENCE [LARGE SCALE GENOMIC DNA]</scope>
    <source>
        <strain evidence="1 2">Enr13</strain>
    </source>
</reference>
<dbReference type="RefSeq" id="WP_145389332.1">
    <property type="nucleotide sequence ID" value="NZ_CP037423.1"/>
</dbReference>
<evidence type="ECO:0000313" key="2">
    <source>
        <dbReference type="Proteomes" id="UP000319004"/>
    </source>
</evidence>
<dbReference type="Proteomes" id="UP000319004">
    <property type="component" value="Chromosome"/>
</dbReference>
<protein>
    <submittedName>
        <fullName evidence="1">WbqC-like protein family protein</fullName>
    </submittedName>
</protein>
<name>A0A518HWC2_9BACT</name>